<dbReference type="GO" id="GO:0006508">
    <property type="term" value="P:proteolysis"/>
    <property type="evidence" value="ECO:0007669"/>
    <property type="project" value="UniProtKB-KW"/>
</dbReference>
<evidence type="ECO:0000256" key="5">
    <source>
        <dbReference type="ARBA" id="ARBA00023049"/>
    </source>
</evidence>
<feature type="domain" description="Peptidase M3A/M3B catalytic" evidence="7">
    <location>
        <begin position="204"/>
        <end position="584"/>
    </location>
</feature>
<evidence type="ECO:0000313" key="9">
    <source>
        <dbReference type="EMBL" id="AEE16033.1"/>
    </source>
</evidence>
<dbReference type="Gene3D" id="1.10.1370.20">
    <property type="entry name" value="Oligoendopeptidase f, C-terminal domain"/>
    <property type="match status" value="1"/>
</dbReference>
<dbReference type="PANTHER" id="PTHR11804:SF84">
    <property type="entry name" value="SACCHAROLYSIN"/>
    <property type="match status" value="1"/>
</dbReference>
<dbReference type="SUPFAM" id="SSF55486">
    <property type="entry name" value="Metalloproteases ('zincins'), catalytic domain"/>
    <property type="match status" value="1"/>
</dbReference>
<dbReference type="InterPro" id="IPR001567">
    <property type="entry name" value="Pept_M3A_M3B_dom"/>
</dbReference>
<proteinExistence type="inferred from homology"/>
<dbReference type="Gene3D" id="1.10.287.830">
    <property type="entry name" value="putative peptidase helix hairpin domain like"/>
    <property type="match status" value="1"/>
</dbReference>
<dbReference type="CDD" id="cd09608">
    <property type="entry name" value="M3B_PepF"/>
    <property type="match status" value="1"/>
</dbReference>
<evidence type="ECO:0000259" key="8">
    <source>
        <dbReference type="Pfam" id="PF08439"/>
    </source>
</evidence>
<name>F4LPU1_TREBD</name>
<sequence length="600" mass="68285">MNTTVIPERKDVPARDRWDLTALYKTTTDWERALARIPELARELVSYKGSLAQSAQTLLDALRRLAELEELSELTGSYAFLLTAEDAGNSANQEKQGRYLMTATAAEAECSFLIPELQSIDETTLSEWISTPDFNDYRIWIQKLLRMKPYILSEKEERLLTLQSESGRTARKTFSMLTNVDMDFGTVKTPEGEMPLSQTTYSQFLENPDRNIRKEAYTKFYGTFEIHKNTIASLYEGSVNQDIFEARSRGYSSAREMALFPDKIPETVYDNLITAVHENLPVLHRYYALRKKILDVPELKHYDVYVPLTKDVKTHFTYEQAVEIIRSALAPLGTEYTETLCSGLLGGWVDKYENKGKRSGAFSAGAYTGYPYILLNYKADVLRDVFTMAHEGGHSMHSLYSARSNPFMQYNYTIFEAEVASTFNEQLVFEYLLNNTHDPAMKAYLVSNRTADILATLHRQTMFAEYEMQTHALVESGTPLSVDVLRATYRKLLETYFGPDMEFEPESDLEGLRIPHFYNAFYVYKYATGISAALALAERVTNGGETERADYFAFLKSGGSRYPAESLKKAGVDMESPEPVTAALKKFERLVADLERMLLP</sequence>
<dbReference type="GO" id="GO:0004222">
    <property type="term" value="F:metalloendopeptidase activity"/>
    <property type="evidence" value="ECO:0007669"/>
    <property type="project" value="UniProtKB-UniRule"/>
</dbReference>
<dbReference type="HOGENOM" id="CLU_021290_2_0_12"/>
<dbReference type="eggNOG" id="COG1164">
    <property type="taxonomic scope" value="Bacteria"/>
</dbReference>
<accession>F4LPU1</accession>
<dbReference type="KEGG" id="tbe:Trebr_0590"/>
<evidence type="ECO:0000313" key="10">
    <source>
        <dbReference type="Proteomes" id="UP000006546"/>
    </source>
</evidence>
<dbReference type="GO" id="GO:0046872">
    <property type="term" value="F:metal ion binding"/>
    <property type="evidence" value="ECO:0007669"/>
    <property type="project" value="UniProtKB-UniRule"/>
</dbReference>
<dbReference type="AlphaFoldDB" id="F4LPU1"/>
<feature type="domain" description="Oligopeptidase F N-terminal" evidence="8">
    <location>
        <begin position="116"/>
        <end position="184"/>
    </location>
</feature>
<keyword evidence="3 6" id="KW-0378">Hydrolase</keyword>
<evidence type="ECO:0000256" key="3">
    <source>
        <dbReference type="ARBA" id="ARBA00022801"/>
    </source>
</evidence>
<dbReference type="STRING" id="906968.Trebr_0590"/>
<comment type="cofactor">
    <cofactor evidence="6">
        <name>Zn(2+)</name>
        <dbReference type="ChEBI" id="CHEBI:29105"/>
    </cofactor>
    <text evidence="6">Binds 1 zinc ion.</text>
</comment>
<dbReference type="EMBL" id="CP002696">
    <property type="protein sequence ID" value="AEE16033.1"/>
    <property type="molecule type" value="Genomic_DNA"/>
</dbReference>
<keyword evidence="4 6" id="KW-0862">Zinc</keyword>
<organism evidence="9 10">
    <name type="scientific">Treponema brennaborense (strain DSM 12168 / CIP 105900 / DD5/3)</name>
    <dbReference type="NCBI Taxonomy" id="906968"/>
    <lineage>
        <taxon>Bacteria</taxon>
        <taxon>Pseudomonadati</taxon>
        <taxon>Spirochaetota</taxon>
        <taxon>Spirochaetia</taxon>
        <taxon>Spirochaetales</taxon>
        <taxon>Treponemataceae</taxon>
        <taxon>Treponema</taxon>
    </lineage>
</organism>
<keyword evidence="2 6" id="KW-0479">Metal-binding</keyword>
<reference evidence="10" key="1">
    <citation type="submission" date="2011-04" db="EMBL/GenBank/DDBJ databases">
        <title>The complete genome of Treponema brennaborense DSM 12168.</title>
        <authorList>
            <person name="Lucas S."/>
            <person name="Han J."/>
            <person name="Lapidus A."/>
            <person name="Bruce D."/>
            <person name="Goodwin L."/>
            <person name="Pitluck S."/>
            <person name="Peters L."/>
            <person name="Kyrpides N."/>
            <person name="Mavromatis K."/>
            <person name="Ivanova N."/>
            <person name="Mikhailova N."/>
            <person name="Pagani I."/>
            <person name="Teshima H."/>
            <person name="Detter J.C."/>
            <person name="Tapia R."/>
            <person name="Han C."/>
            <person name="Land M."/>
            <person name="Hauser L."/>
            <person name="Markowitz V."/>
            <person name="Cheng J.-F."/>
            <person name="Hugenholtz P."/>
            <person name="Woyke T."/>
            <person name="Wu D."/>
            <person name="Gronow S."/>
            <person name="Wellnitz S."/>
            <person name="Brambilla E."/>
            <person name="Klenk H.-P."/>
            <person name="Eisen J.A."/>
        </authorList>
    </citation>
    <scope>NUCLEOTIDE SEQUENCE [LARGE SCALE GENOMIC DNA]</scope>
    <source>
        <strain evidence="10">DSM 12168 / CIP 105900 / DD5/3</strain>
    </source>
</reference>
<evidence type="ECO:0000259" key="7">
    <source>
        <dbReference type="Pfam" id="PF01432"/>
    </source>
</evidence>
<dbReference type="Proteomes" id="UP000006546">
    <property type="component" value="Chromosome"/>
</dbReference>
<dbReference type="Pfam" id="PF01432">
    <property type="entry name" value="Peptidase_M3"/>
    <property type="match status" value="1"/>
</dbReference>
<keyword evidence="1 6" id="KW-0645">Protease</keyword>
<evidence type="ECO:0000256" key="6">
    <source>
        <dbReference type="RuleBase" id="RU368091"/>
    </source>
</evidence>
<dbReference type="InterPro" id="IPR042088">
    <property type="entry name" value="OligoPept_F_C"/>
</dbReference>
<keyword evidence="10" id="KW-1185">Reference proteome</keyword>
<dbReference type="EC" id="3.4.24.-" evidence="6"/>
<dbReference type="InterPro" id="IPR004438">
    <property type="entry name" value="Peptidase_M3B"/>
</dbReference>
<dbReference type="InterPro" id="IPR045090">
    <property type="entry name" value="Pept_M3A_M3B"/>
</dbReference>
<dbReference type="NCBIfam" id="TIGR00181">
    <property type="entry name" value="pepF"/>
    <property type="match status" value="1"/>
</dbReference>
<dbReference type="InterPro" id="IPR013647">
    <property type="entry name" value="OligopepF_N_dom"/>
</dbReference>
<dbReference type="PANTHER" id="PTHR11804">
    <property type="entry name" value="PROTEASE M3 THIMET OLIGOPEPTIDASE-RELATED"/>
    <property type="match status" value="1"/>
</dbReference>
<dbReference type="Pfam" id="PF08439">
    <property type="entry name" value="Peptidase_M3_N"/>
    <property type="match status" value="1"/>
</dbReference>
<protein>
    <recommendedName>
        <fullName evidence="6">Oligopeptidase F</fullName>
        <ecNumber evidence="6">3.4.24.-</ecNumber>
    </recommendedName>
</protein>
<comment type="similarity">
    <text evidence="6">Belongs to the peptidase M3B family.</text>
</comment>
<dbReference type="OrthoDB" id="9766487at2"/>
<evidence type="ECO:0000256" key="4">
    <source>
        <dbReference type="ARBA" id="ARBA00022833"/>
    </source>
</evidence>
<evidence type="ECO:0000256" key="1">
    <source>
        <dbReference type="ARBA" id="ARBA00022670"/>
    </source>
</evidence>
<keyword evidence="5 6" id="KW-0482">Metalloprotease</keyword>
<dbReference type="Gene3D" id="1.20.140.70">
    <property type="entry name" value="Oligopeptidase f, N-terminal domain"/>
    <property type="match status" value="1"/>
</dbReference>
<dbReference type="RefSeq" id="WP_013757752.1">
    <property type="nucleotide sequence ID" value="NC_015500.1"/>
</dbReference>
<gene>
    <name evidence="9" type="ordered locus">Trebr_0590</name>
</gene>
<dbReference type="GO" id="GO:0006518">
    <property type="term" value="P:peptide metabolic process"/>
    <property type="evidence" value="ECO:0007669"/>
    <property type="project" value="TreeGrafter"/>
</dbReference>
<comment type="function">
    <text evidence="6">Has oligopeptidase activity and degrades a variety of small bioactive peptides.</text>
</comment>
<evidence type="ECO:0000256" key="2">
    <source>
        <dbReference type="ARBA" id="ARBA00022723"/>
    </source>
</evidence>